<evidence type="ECO:0000256" key="5">
    <source>
        <dbReference type="SAM" id="SignalP"/>
    </source>
</evidence>
<evidence type="ECO:0000256" key="3">
    <source>
        <dbReference type="ARBA" id="ARBA00022525"/>
    </source>
</evidence>
<evidence type="ECO:0000256" key="4">
    <source>
        <dbReference type="ARBA" id="ARBA00022729"/>
    </source>
</evidence>
<dbReference type="OrthoDB" id="5978988at2759"/>
<evidence type="ECO:0000313" key="6">
    <source>
        <dbReference type="EMBL" id="KAG6444260.1"/>
    </source>
</evidence>
<reference evidence="6" key="2">
    <citation type="submission" date="2020-12" db="EMBL/GenBank/DDBJ databases">
        <authorList>
            <person name="Kanost M."/>
        </authorList>
    </citation>
    <scope>NUCLEOTIDE SEQUENCE</scope>
</reference>
<dbReference type="GO" id="GO:0005615">
    <property type="term" value="C:extracellular space"/>
    <property type="evidence" value="ECO:0007669"/>
    <property type="project" value="TreeGrafter"/>
</dbReference>
<dbReference type="PANTHER" id="PTHR11857">
    <property type="entry name" value="ODORANT BINDING PROTEIN-RELATED"/>
    <property type="match status" value="1"/>
</dbReference>
<keyword evidence="3" id="KW-0964">Secreted</keyword>
<dbReference type="InterPro" id="IPR036728">
    <property type="entry name" value="PBP_GOBP_sf"/>
</dbReference>
<dbReference type="GO" id="GO:0007608">
    <property type="term" value="P:sensory perception of smell"/>
    <property type="evidence" value="ECO:0007669"/>
    <property type="project" value="TreeGrafter"/>
</dbReference>
<keyword evidence="4 5" id="KW-0732">Signal</keyword>
<dbReference type="FunFam" id="1.10.238.20:FF:000001">
    <property type="entry name" value="General odorant-binding protein lush"/>
    <property type="match status" value="1"/>
</dbReference>
<dbReference type="SUPFAM" id="SSF47565">
    <property type="entry name" value="Insect pheromone/odorant-binding proteins"/>
    <property type="match status" value="1"/>
</dbReference>
<dbReference type="Pfam" id="PF01395">
    <property type="entry name" value="PBP_GOBP"/>
    <property type="match status" value="1"/>
</dbReference>
<comment type="subcellular location">
    <subcellularLocation>
        <location evidence="1">Secreted</location>
    </subcellularLocation>
</comment>
<organism evidence="6 7">
    <name type="scientific">Manduca sexta</name>
    <name type="common">Tobacco hawkmoth</name>
    <name type="synonym">Tobacco hornworm</name>
    <dbReference type="NCBI Taxonomy" id="7130"/>
    <lineage>
        <taxon>Eukaryota</taxon>
        <taxon>Metazoa</taxon>
        <taxon>Ecdysozoa</taxon>
        <taxon>Arthropoda</taxon>
        <taxon>Hexapoda</taxon>
        <taxon>Insecta</taxon>
        <taxon>Pterygota</taxon>
        <taxon>Neoptera</taxon>
        <taxon>Endopterygota</taxon>
        <taxon>Lepidoptera</taxon>
        <taxon>Glossata</taxon>
        <taxon>Ditrysia</taxon>
        <taxon>Bombycoidea</taxon>
        <taxon>Sphingidae</taxon>
        <taxon>Sphinginae</taxon>
        <taxon>Sphingini</taxon>
        <taxon>Manduca</taxon>
    </lineage>
</organism>
<evidence type="ECO:0000313" key="7">
    <source>
        <dbReference type="Proteomes" id="UP000791440"/>
    </source>
</evidence>
<accession>A0A922CER8</accession>
<dbReference type="AlphaFoldDB" id="A0A922CER8"/>
<evidence type="ECO:0008006" key="8">
    <source>
        <dbReference type="Google" id="ProtNLM"/>
    </source>
</evidence>
<dbReference type="Proteomes" id="UP000791440">
    <property type="component" value="Unassembled WGS sequence"/>
</dbReference>
<feature type="chain" id="PRO_5037711785" description="Antennal binding protein X" evidence="5">
    <location>
        <begin position="19"/>
        <end position="133"/>
    </location>
</feature>
<feature type="signal peptide" evidence="5">
    <location>
        <begin position="1"/>
        <end position="18"/>
    </location>
</feature>
<keyword evidence="7" id="KW-1185">Reference proteome</keyword>
<dbReference type="EMBL" id="JH668310">
    <property type="protein sequence ID" value="KAG6444260.1"/>
    <property type="molecule type" value="Genomic_DNA"/>
</dbReference>
<dbReference type="SMART" id="SM00708">
    <property type="entry name" value="PhBP"/>
    <property type="match status" value="1"/>
</dbReference>
<sequence length="133" mass="14481">MISSLVHVLTLLAAGVLALDEEQAELARMVRENCVDEIGVDEGLLAKVDDGADLMPDPKLKCYLKCTMEMAGMISDGVVDVEAVLGLLPDDVKLRTTDIVRACDTQKGADDCDTAFLTQTCWQQANRADYIFI</sequence>
<dbReference type="PANTHER" id="PTHR11857:SF43">
    <property type="entry name" value="GEO07291P1-RELATED"/>
    <property type="match status" value="1"/>
</dbReference>
<protein>
    <recommendedName>
        <fullName evidence="8">Antennal binding protein X</fullName>
    </recommendedName>
</protein>
<comment type="similarity">
    <text evidence="2">Belongs to the PBP/GOBP family.</text>
</comment>
<dbReference type="GO" id="GO:0005549">
    <property type="term" value="F:odorant binding"/>
    <property type="evidence" value="ECO:0007669"/>
    <property type="project" value="InterPro"/>
</dbReference>
<comment type="caution">
    <text evidence="6">The sequence shown here is derived from an EMBL/GenBank/DDBJ whole genome shotgun (WGS) entry which is preliminary data.</text>
</comment>
<dbReference type="CDD" id="cd23992">
    <property type="entry name" value="PBP_GOBP"/>
    <property type="match status" value="1"/>
</dbReference>
<name>A0A922CER8_MANSE</name>
<reference evidence="6" key="1">
    <citation type="journal article" date="2016" name="Insect Biochem. Mol. Biol.">
        <title>Multifaceted biological insights from a draft genome sequence of the tobacco hornworm moth, Manduca sexta.</title>
        <authorList>
            <person name="Kanost M.R."/>
            <person name="Arrese E.L."/>
            <person name="Cao X."/>
            <person name="Chen Y.R."/>
            <person name="Chellapilla S."/>
            <person name="Goldsmith M.R."/>
            <person name="Grosse-Wilde E."/>
            <person name="Heckel D.G."/>
            <person name="Herndon N."/>
            <person name="Jiang H."/>
            <person name="Papanicolaou A."/>
            <person name="Qu J."/>
            <person name="Soulages J.L."/>
            <person name="Vogel H."/>
            <person name="Walters J."/>
            <person name="Waterhouse R.M."/>
            <person name="Ahn S.J."/>
            <person name="Almeida F.C."/>
            <person name="An C."/>
            <person name="Aqrawi P."/>
            <person name="Bretschneider A."/>
            <person name="Bryant W.B."/>
            <person name="Bucks S."/>
            <person name="Chao H."/>
            <person name="Chevignon G."/>
            <person name="Christen J.M."/>
            <person name="Clarke D.F."/>
            <person name="Dittmer N.T."/>
            <person name="Ferguson L.C.F."/>
            <person name="Garavelou S."/>
            <person name="Gordon K.H.J."/>
            <person name="Gunaratna R.T."/>
            <person name="Han Y."/>
            <person name="Hauser F."/>
            <person name="He Y."/>
            <person name="Heidel-Fischer H."/>
            <person name="Hirsh A."/>
            <person name="Hu Y."/>
            <person name="Jiang H."/>
            <person name="Kalra D."/>
            <person name="Klinner C."/>
            <person name="Konig C."/>
            <person name="Kovar C."/>
            <person name="Kroll A.R."/>
            <person name="Kuwar S.S."/>
            <person name="Lee S.L."/>
            <person name="Lehman R."/>
            <person name="Li K."/>
            <person name="Li Z."/>
            <person name="Liang H."/>
            <person name="Lovelace S."/>
            <person name="Lu Z."/>
            <person name="Mansfield J.H."/>
            <person name="McCulloch K.J."/>
            <person name="Mathew T."/>
            <person name="Morton B."/>
            <person name="Muzny D.M."/>
            <person name="Neunemann D."/>
            <person name="Ongeri F."/>
            <person name="Pauchet Y."/>
            <person name="Pu L.L."/>
            <person name="Pyrousis I."/>
            <person name="Rao X.J."/>
            <person name="Redding A."/>
            <person name="Roesel C."/>
            <person name="Sanchez-Gracia A."/>
            <person name="Schaack S."/>
            <person name="Shukla A."/>
            <person name="Tetreau G."/>
            <person name="Wang Y."/>
            <person name="Xiong G.H."/>
            <person name="Traut W."/>
            <person name="Walsh T.K."/>
            <person name="Worley K.C."/>
            <person name="Wu D."/>
            <person name="Wu W."/>
            <person name="Wu Y.Q."/>
            <person name="Zhang X."/>
            <person name="Zou Z."/>
            <person name="Zucker H."/>
            <person name="Briscoe A.D."/>
            <person name="Burmester T."/>
            <person name="Clem R.J."/>
            <person name="Feyereisen R."/>
            <person name="Grimmelikhuijzen C.J.P."/>
            <person name="Hamodrakas S.J."/>
            <person name="Hansson B.S."/>
            <person name="Huguet E."/>
            <person name="Jermiin L.S."/>
            <person name="Lan Q."/>
            <person name="Lehman H.K."/>
            <person name="Lorenzen M."/>
            <person name="Merzendorfer H."/>
            <person name="Michalopoulos I."/>
            <person name="Morton D.B."/>
            <person name="Muthukrishnan S."/>
            <person name="Oakeshott J.G."/>
            <person name="Palmer W."/>
            <person name="Park Y."/>
            <person name="Passarelli A.L."/>
            <person name="Rozas J."/>
            <person name="Schwartz L.M."/>
            <person name="Smith W."/>
            <person name="Southgate A."/>
            <person name="Vilcinskas A."/>
            <person name="Vogt R."/>
            <person name="Wang P."/>
            <person name="Werren J."/>
            <person name="Yu X.Q."/>
            <person name="Zhou J.J."/>
            <person name="Brown S.J."/>
            <person name="Scherer S.E."/>
            <person name="Richards S."/>
            <person name="Blissard G.W."/>
        </authorList>
    </citation>
    <scope>NUCLEOTIDE SEQUENCE</scope>
</reference>
<evidence type="ECO:0000256" key="2">
    <source>
        <dbReference type="ARBA" id="ARBA00008098"/>
    </source>
</evidence>
<gene>
    <name evidence="6" type="ORF">O3G_MSEX003363</name>
</gene>
<proteinExistence type="inferred from homology"/>
<evidence type="ECO:0000256" key="1">
    <source>
        <dbReference type="ARBA" id="ARBA00004613"/>
    </source>
</evidence>
<dbReference type="Gene3D" id="1.10.238.20">
    <property type="entry name" value="Pheromone/general odorant binding protein domain"/>
    <property type="match status" value="1"/>
</dbReference>
<dbReference type="InterPro" id="IPR006170">
    <property type="entry name" value="PBP/GOBP"/>
</dbReference>